<keyword evidence="1" id="KW-0472">Membrane</keyword>
<evidence type="ECO:0000256" key="1">
    <source>
        <dbReference type="SAM" id="Phobius"/>
    </source>
</evidence>
<dbReference type="Proteomes" id="UP001501442">
    <property type="component" value="Unassembled WGS sequence"/>
</dbReference>
<evidence type="ECO:0000313" key="2">
    <source>
        <dbReference type="EMBL" id="GAA4632914.1"/>
    </source>
</evidence>
<dbReference type="EMBL" id="BAABHK010000011">
    <property type="protein sequence ID" value="GAA4632914.1"/>
    <property type="molecule type" value="Genomic_DNA"/>
</dbReference>
<keyword evidence="1" id="KW-0812">Transmembrane</keyword>
<feature type="transmembrane region" description="Helical" evidence="1">
    <location>
        <begin position="77"/>
        <end position="102"/>
    </location>
</feature>
<feature type="transmembrane region" description="Helical" evidence="1">
    <location>
        <begin position="6"/>
        <end position="26"/>
    </location>
</feature>
<sequence length="117" mass="12986">MTYSSALPLIWVLPTMLLLAWLTLWATRRRVPLWFFVAGLLLAILCFPAGMLAARAELNGTYCSPDNLCFSINEVRWWWNGIFGVLTTAVLGLATLVVTAVVRVVRARNRPGDHLGG</sequence>
<protein>
    <recommendedName>
        <fullName evidence="4">Integral membrane protein</fullName>
    </recommendedName>
</protein>
<reference evidence="3" key="1">
    <citation type="journal article" date="2019" name="Int. J. Syst. Evol. Microbiol.">
        <title>The Global Catalogue of Microorganisms (GCM) 10K type strain sequencing project: providing services to taxonomists for standard genome sequencing and annotation.</title>
        <authorList>
            <consortium name="The Broad Institute Genomics Platform"/>
            <consortium name="The Broad Institute Genome Sequencing Center for Infectious Disease"/>
            <person name="Wu L."/>
            <person name="Ma J."/>
        </authorList>
    </citation>
    <scope>NUCLEOTIDE SEQUENCE [LARGE SCALE GENOMIC DNA]</scope>
    <source>
        <strain evidence="3">JCM 17939</strain>
    </source>
</reference>
<organism evidence="2 3">
    <name type="scientific">Actinoallomurus vinaceus</name>
    <dbReference type="NCBI Taxonomy" id="1080074"/>
    <lineage>
        <taxon>Bacteria</taxon>
        <taxon>Bacillati</taxon>
        <taxon>Actinomycetota</taxon>
        <taxon>Actinomycetes</taxon>
        <taxon>Streptosporangiales</taxon>
        <taxon>Thermomonosporaceae</taxon>
        <taxon>Actinoallomurus</taxon>
    </lineage>
</organism>
<proteinExistence type="predicted"/>
<evidence type="ECO:0000313" key="3">
    <source>
        <dbReference type="Proteomes" id="UP001501442"/>
    </source>
</evidence>
<accession>A0ABP8UIV3</accession>
<gene>
    <name evidence="2" type="ORF">GCM10023196_068350</name>
</gene>
<keyword evidence="1" id="KW-1133">Transmembrane helix</keyword>
<name>A0ABP8UIV3_9ACTN</name>
<evidence type="ECO:0008006" key="4">
    <source>
        <dbReference type="Google" id="ProtNLM"/>
    </source>
</evidence>
<dbReference type="RefSeq" id="WP_345435907.1">
    <property type="nucleotide sequence ID" value="NZ_BAABHK010000011.1"/>
</dbReference>
<comment type="caution">
    <text evidence="2">The sequence shown here is derived from an EMBL/GenBank/DDBJ whole genome shotgun (WGS) entry which is preliminary data.</text>
</comment>
<feature type="transmembrane region" description="Helical" evidence="1">
    <location>
        <begin position="33"/>
        <end position="54"/>
    </location>
</feature>
<keyword evidence="3" id="KW-1185">Reference proteome</keyword>